<reference evidence="1" key="1">
    <citation type="journal article" date="2014" name="Front. Microbiol.">
        <title>High frequency of phylogenetically diverse reductive dehalogenase-homologous genes in deep subseafloor sedimentary metagenomes.</title>
        <authorList>
            <person name="Kawai M."/>
            <person name="Futagami T."/>
            <person name="Toyoda A."/>
            <person name="Takaki Y."/>
            <person name="Nishi S."/>
            <person name="Hori S."/>
            <person name="Arai W."/>
            <person name="Tsubouchi T."/>
            <person name="Morono Y."/>
            <person name="Uchiyama I."/>
            <person name="Ito T."/>
            <person name="Fujiyama A."/>
            <person name="Inagaki F."/>
            <person name="Takami H."/>
        </authorList>
    </citation>
    <scope>NUCLEOTIDE SEQUENCE</scope>
    <source>
        <strain evidence="1">Expedition CK06-06</strain>
    </source>
</reference>
<proteinExistence type="predicted"/>
<feature type="non-terminal residue" evidence="1">
    <location>
        <position position="125"/>
    </location>
</feature>
<gene>
    <name evidence="1" type="ORF">S01H1_35890</name>
</gene>
<name>X0VMN1_9ZZZZ</name>
<evidence type="ECO:0000313" key="1">
    <source>
        <dbReference type="EMBL" id="GAG13738.1"/>
    </source>
</evidence>
<organism evidence="1">
    <name type="scientific">marine sediment metagenome</name>
    <dbReference type="NCBI Taxonomy" id="412755"/>
    <lineage>
        <taxon>unclassified sequences</taxon>
        <taxon>metagenomes</taxon>
        <taxon>ecological metagenomes</taxon>
    </lineage>
</organism>
<dbReference type="EMBL" id="BARS01022446">
    <property type="protein sequence ID" value="GAG13738.1"/>
    <property type="molecule type" value="Genomic_DNA"/>
</dbReference>
<sequence length="125" mass="14975">MLKYKQLEPILSRWGLHFSLKSRGRFQKDELINHTWLLGSAQKLPSCALASDRIRWDMIDYMRTQTGFRNRQRAEVDGRFYPNTARFSDITPNDFDGKDSRFLNFVIGYTEDMHNLDEIDYFEWL</sequence>
<accession>X0VMN1</accession>
<protein>
    <submittedName>
        <fullName evidence="1">Uncharacterized protein</fullName>
    </submittedName>
</protein>
<comment type="caution">
    <text evidence="1">The sequence shown here is derived from an EMBL/GenBank/DDBJ whole genome shotgun (WGS) entry which is preliminary data.</text>
</comment>
<dbReference type="AlphaFoldDB" id="X0VMN1"/>